<reference evidence="6" key="1">
    <citation type="journal article" date="2021" name="Genome Biol. Evol.">
        <title>A High-Quality Reference Genome for a Parasitic Bivalve with Doubly Uniparental Inheritance (Bivalvia: Unionida).</title>
        <authorList>
            <person name="Smith C.H."/>
        </authorList>
    </citation>
    <scope>NUCLEOTIDE SEQUENCE</scope>
    <source>
        <strain evidence="6">CHS0354</strain>
    </source>
</reference>
<evidence type="ECO:0000259" key="5">
    <source>
        <dbReference type="PROSITE" id="PS50908"/>
    </source>
</evidence>
<accession>A0AAE0STC6</accession>
<proteinExistence type="inferred from homology"/>
<evidence type="ECO:0000313" key="6">
    <source>
        <dbReference type="EMBL" id="KAK3597573.1"/>
    </source>
</evidence>
<dbReference type="InterPro" id="IPR039456">
    <property type="entry name" value="WDR59_mRING-H2-C3H3C2"/>
</dbReference>
<dbReference type="GO" id="GO:0035859">
    <property type="term" value="C:Seh1-associated complex"/>
    <property type="evidence" value="ECO:0007669"/>
    <property type="project" value="TreeGrafter"/>
</dbReference>
<dbReference type="Proteomes" id="UP001195483">
    <property type="component" value="Unassembled WGS sequence"/>
</dbReference>
<dbReference type="GO" id="GO:0005774">
    <property type="term" value="C:vacuolar membrane"/>
    <property type="evidence" value="ECO:0007669"/>
    <property type="project" value="TreeGrafter"/>
</dbReference>
<dbReference type="SUPFAM" id="SSF50978">
    <property type="entry name" value="WD40 repeat-like"/>
    <property type="match status" value="1"/>
</dbReference>
<dbReference type="InterPro" id="IPR036322">
    <property type="entry name" value="WD40_repeat_dom_sf"/>
</dbReference>
<feature type="repeat" description="WD" evidence="4">
    <location>
        <begin position="187"/>
        <end position="223"/>
    </location>
</feature>
<feature type="domain" description="RWD" evidence="5">
    <location>
        <begin position="382"/>
        <end position="483"/>
    </location>
</feature>
<keyword evidence="2" id="KW-0677">Repeat</keyword>
<dbReference type="GO" id="GO:0035591">
    <property type="term" value="F:signaling adaptor activity"/>
    <property type="evidence" value="ECO:0007669"/>
    <property type="project" value="TreeGrafter"/>
</dbReference>
<dbReference type="PANTHER" id="PTHR46170">
    <property type="entry name" value="GATOR COMPLEX PROTEIN WDR59"/>
    <property type="match status" value="1"/>
</dbReference>
<evidence type="ECO:0000256" key="2">
    <source>
        <dbReference type="ARBA" id="ARBA00022737"/>
    </source>
</evidence>
<dbReference type="SMART" id="SM00320">
    <property type="entry name" value="WD40"/>
    <property type="match status" value="5"/>
</dbReference>
<dbReference type="PROSITE" id="PS00678">
    <property type="entry name" value="WD_REPEATS_1"/>
    <property type="match status" value="1"/>
</dbReference>
<dbReference type="InterPro" id="IPR016135">
    <property type="entry name" value="UBQ-conjugating_enzyme/RWD"/>
</dbReference>
<protein>
    <recommendedName>
        <fullName evidence="5">RWD domain-containing protein</fullName>
    </recommendedName>
</protein>
<feature type="repeat" description="WD" evidence="4">
    <location>
        <begin position="101"/>
        <end position="143"/>
    </location>
</feature>
<reference evidence="6" key="3">
    <citation type="submission" date="2023-05" db="EMBL/GenBank/DDBJ databases">
        <authorList>
            <person name="Smith C.H."/>
        </authorList>
    </citation>
    <scope>NUCLEOTIDE SEQUENCE</scope>
    <source>
        <strain evidence="6">CHS0354</strain>
        <tissue evidence="6">Mantle</tissue>
    </source>
</reference>
<dbReference type="PROSITE" id="PS50908">
    <property type="entry name" value="RWD"/>
    <property type="match status" value="1"/>
</dbReference>
<evidence type="ECO:0000256" key="3">
    <source>
        <dbReference type="ARBA" id="ARBA00038452"/>
    </source>
</evidence>
<evidence type="ECO:0000256" key="4">
    <source>
        <dbReference type="PROSITE-ProRule" id="PRU00221"/>
    </source>
</evidence>
<dbReference type="PROSITE" id="PS50294">
    <property type="entry name" value="WD_REPEATS_REGION"/>
    <property type="match status" value="1"/>
</dbReference>
<dbReference type="InterPro" id="IPR019775">
    <property type="entry name" value="WD40_repeat_CS"/>
</dbReference>
<dbReference type="PROSITE" id="PS50082">
    <property type="entry name" value="WD_REPEATS_2"/>
    <property type="match status" value="2"/>
</dbReference>
<dbReference type="InterPro" id="IPR049566">
    <property type="entry name" value="WDR59_RTC1-like_RING_Znf"/>
</dbReference>
<evidence type="ECO:0000256" key="1">
    <source>
        <dbReference type="ARBA" id="ARBA00022574"/>
    </source>
</evidence>
<dbReference type="InterPro" id="IPR015943">
    <property type="entry name" value="WD40/YVTN_repeat-like_dom_sf"/>
</dbReference>
<dbReference type="AlphaFoldDB" id="A0AAE0STC6"/>
<dbReference type="Gene3D" id="2.130.10.10">
    <property type="entry name" value="YVTN repeat-like/Quinoprotein amine dehydrogenase"/>
    <property type="match status" value="2"/>
</dbReference>
<dbReference type="CDD" id="cd16692">
    <property type="entry name" value="mRING-H2-C3H3C2_WDR59"/>
    <property type="match status" value="1"/>
</dbReference>
<dbReference type="GO" id="GO:1904263">
    <property type="term" value="P:positive regulation of TORC1 signaling"/>
    <property type="evidence" value="ECO:0007669"/>
    <property type="project" value="TreeGrafter"/>
</dbReference>
<dbReference type="InterPro" id="IPR049567">
    <property type="entry name" value="WDR59-like"/>
</dbReference>
<comment type="caution">
    <text evidence="6">The sequence shown here is derived from an EMBL/GenBank/DDBJ whole genome shotgun (WGS) entry which is preliminary data.</text>
</comment>
<sequence length="992" mass="111825">MAAYWSEECAIADFADLQANAMAVDCLGSWTVLAGRKTLALVDLDNPEDRVFRVTRQSKYDISCVQWNPHASHAHLFVTASNNKIDLFSWQESNTKPECSMKGHSRNISDLDWSSFDVNVIASCSTDNFTHLWDVRDPRRPVSSFQTVAGASQVKWNKVTNNCFATAHDGDVRIWDPRKGNTSLVYIAAHLSKIHGLDWNPFNEYSFATSSQDGTVKFWDFTNPRHDKGMLNSGSPVWRARYTPFGHGLITVVVPQLRRGENSLYLWNNDSLQQPVHQFIGHSDVVLEFQWRKSREGKRDYQLVTWSKDQSMRIWKIDPQLQRLCGHDAQDSSENELSAVDVSDAMETDHKETMANQRLNASIMYSNKTDSLPQQQPMNLTQEFSLVNKNIPNVKIEEMAVVKRSCIAIAVSGKNSVTLTVRFPTNYPNEAIPSFEITESTVDNALHKKLHKVLVDTARKFVKRNTNCLEPCLRQFSAAFDKMTLEEKKTPDSDTFPMPQASNKLLQSGLFSAYQDESIPFPRTCGAHFCPAGYVVCFGRSKEAKKGFGRPDVTPKTLSELAVYASSTRVRSSQSASGFPVYFSKSPPTPNSETVSVSMYYKYKDRKQRARVKSRVKDDLELKSKEMIKSSKIRTVTLAPVCIYEISSLLAINKQLGEEYRIDLKDIPKMCQQNIKAALAVGRKDLVQLWSIISQISNPNLMSSPSFDSGSPWALNPFGRQMLESLMQYYQQIHDVQSLAMICCVFWSKQESVQPPVVKPSASKSSLIEGTPVNTEGNITFLPGSSSDSGWNLLSGRSKNLSKSTLTEVPSNPNITAMFQSAIQKVKRSNSWSDFSMDDYRFAEDADPKEKAIQNEKQQHENNCRLLDPCHEAQYEQYLRTYANILYCWKLLTKSAEVLKHISTPLEPHRGIEFGMMCHCCGKNTRGARCNNENCLMLAFQCVICHTGVKGASNFCLLCSHGGHAEHMLEWFQLEDKCPTGCGCFCLTGDPF</sequence>
<dbReference type="Pfam" id="PF00400">
    <property type="entry name" value="WD40"/>
    <property type="match status" value="2"/>
</dbReference>
<dbReference type="InterPro" id="IPR006575">
    <property type="entry name" value="RWD_dom"/>
</dbReference>
<comment type="similarity">
    <text evidence="3">Belongs to the WD repeat WDR59 family.</text>
</comment>
<keyword evidence="7" id="KW-1185">Reference proteome</keyword>
<name>A0AAE0STC6_9BIVA</name>
<gene>
    <name evidence="6" type="ORF">CHS0354_018167</name>
</gene>
<dbReference type="Pfam" id="PF05773">
    <property type="entry name" value="RWD"/>
    <property type="match status" value="1"/>
</dbReference>
<dbReference type="Pfam" id="PF17120">
    <property type="entry name" value="zf-RING_16"/>
    <property type="match status" value="1"/>
</dbReference>
<dbReference type="InterPro" id="IPR001680">
    <property type="entry name" value="WD40_rpt"/>
</dbReference>
<dbReference type="GO" id="GO:0034198">
    <property type="term" value="P:cellular response to amino acid starvation"/>
    <property type="evidence" value="ECO:0007669"/>
    <property type="project" value="TreeGrafter"/>
</dbReference>
<reference evidence="6" key="2">
    <citation type="journal article" date="2021" name="Genome Biol. Evol.">
        <title>Developing a high-quality reference genome for a parasitic bivalve with doubly uniparental inheritance (Bivalvia: Unionida).</title>
        <authorList>
            <person name="Smith C.H."/>
        </authorList>
    </citation>
    <scope>NUCLEOTIDE SEQUENCE</scope>
    <source>
        <strain evidence="6">CHS0354</strain>
        <tissue evidence="6">Mantle</tissue>
    </source>
</reference>
<dbReference type="PANTHER" id="PTHR46170:SF1">
    <property type="entry name" value="GATOR COMPLEX PROTEIN WDR59"/>
    <property type="match status" value="1"/>
</dbReference>
<organism evidence="6 7">
    <name type="scientific">Potamilus streckersoni</name>
    <dbReference type="NCBI Taxonomy" id="2493646"/>
    <lineage>
        <taxon>Eukaryota</taxon>
        <taxon>Metazoa</taxon>
        <taxon>Spiralia</taxon>
        <taxon>Lophotrochozoa</taxon>
        <taxon>Mollusca</taxon>
        <taxon>Bivalvia</taxon>
        <taxon>Autobranchia</taxon>
        <taxon>Heteroconchia</taxon>
        <taxon>Palaeoheterodonta</taxon>
        <taxon>Unionida</taxon>
        <taxon>Unionoidea</taxon>
        <taxon>Unionidae</taxon>
        <taxon>Ambleminae</taxon>
        <taxon>Lampsilini</taxon>
        <taxon>Potamilus</taxon>
    </lineage>
</organism>
<dbReference type="Gene3D" id="3.10.110.10">
    <property type="entry name" value="Ubiquitin Conjugating Enzyme"/>
    <property type="match status" value="1"/>
</dbReference>
<evidence type="ECO:0000313" key="7">
    <source>
        <dbReference type="Proteomes" id="UP001195483"/>
    </source>
</evidence>
<keyword evidence="1 4" id="KW-0853">WD repeat</keyword>
<dbReference type="EMBL" id="JAEAOA010001122">
    <property type="protein sequence ID" value="KAK3597573.1"/>
    <property type="molecule type" value="Genomic_DNA"/>
</dbReference>